<evidence type="ECO:0000313" key="1">
    <source>
        <dbReference type="EMBL" id="KAJ0026415.1"/>
    </source>
</evidence>
<evidence type="ECO:0000313" key="2">
    <source>
        <dbReference type="Proteomes" id="UP001163603"/>
    </source>
</evidence>
<organism evidence="1 2">
    <name type="scientific">Pistacia integerrima</name>
    <dbReference type="NCBI Taxonomy" id="434235"/>
    <lineage>
        <taxon>Eukaryota</taxon>
        <taxon>Viridiplantae</taxon>
        <taxon>Streptophyta</taxon>
        <taxon>Embryophyta</taxon>
        <taxon>Tracheophyta</taxon>
        <taxon>Spermatophyta</taxon>
        <taxon>Magnoliopsida</taxon>
        <taxon>eudicotyledons</taxon>
        <taxon>Gunneridae</taxon>
        <taxon>Pentapetalae</taxon>
        <taxon>rosids</taxon>
        <taxon>malvids</taxon>
        <taxon>Sapindales</taxon>
        <taxon>Anacardiaceae</taxon>
        <taxon>Pistacia</taxon>
    </lineage>
</organism>
<dbReference type="Proteomes" id="UP001163603">
    <property type="component" value="Chromosome 10"/>
</dbReference>
<gene>
    <name evidence="1" type="ORF">Pint_07191</name>
</gene>
<proteinExistence type="predicted"/>
<sequence>MSTSLKLPWKLHILFYLNYFIKKLCVRSNGTLNRRLHNLFDLKNPPTKTPKNGVSTSDTVINSSRNLWFRLYTPQGGDNEETSNFPIIIYFHGGGFTFFKADSFAYDNWCKRLAVELQAVIISVNYRLAPEHKFPSQYEDGFEALKFLGENFDKLSINADPGLCFIAGDSAGGNLAHHVAVKAAKYEFQKVKLIGYLAIQPFFGGEERTEAEKCNSRAPVLTLESTDWFWKAFLPDGSDRDHPAANVFGPKSSVDMSQVEFPETLVFIGGCDLLKDWQRRYYEGLKKAGKEVHLVEIPGAFHGSYAFKELKESSLFVKEIKIFMKRILTD</sequence>
<dbReference type="EMBL" id="CM047745">
    <property type="protein sequence ID" value="KAJ0026415.1"/>
    <property type="molecule type" value="Genomic_DNA"/>
</dbReference>
<comment type="caution">
    <text evidence="1">The sequence shown here is derived from an EMBL/GenBank/DDBJ whole genome shotgun (WGS) entry which is preliminary data.</text>
</comment>
<protein>
    <submittedName>
        <fullName evidence="1">Uncharacterized protein</fullName>
    </submittedName>
</protein>
<keyword evidence="2" id="KW-1185">Reference proteome</keyword>
<name>A0ACC0Y147_9ROSI</name>
<accession>A0ACC0Y147</accession>
<reference evidence="2" key="1">
    <citation type="journal article" date="2023" name="G3 (Bethesda)">
        <title>Genome assembly and association tests identify interacting loci associated with vigor, precocity, and sex in interspecific pistachio rootstocks.</title>
        <authorList>
            <person name="Palmer W."/>
            <person name="Jacygrad E."/>
            <person name="Sagayaradj S."/>
            <person name="Cavanaugh K."/>
            <person name="Han R."/>
            <person name="Bertier L."/>
            <person name="Beede B."/>
            <person name="Kafkas S."/>
            <person name="Golino D."/>
            <person name="Preece J."/>
            <person name="Michelmore R."/>
        </authorList>
    </citation>
    <scope>NUCLEOTIDE SEQUENCE [LARGE SCALE GENOMIC DNA]</scope>
</reference>